<proteinExistence type="predicted"/>
<dbReference type="AlphaFoldDB" id="A0AA38FNM3"/>
<organism evidence="1 2">
    <name type="scientific">Taxus chinensis</name>
    <name type="common">Chinese yew</name>
    <name type="synonym">Taxus wallichiana var. chinensis</name>
    <dbReference type="NCBI Taxonomy" id="29808"/>
    <lineage>
        <taxon>Eukaryota</taxon>
        <taxon>Viridiplantae</taxon>
        <taxon>Streptophyta</taxon>
        <taxon>Embryophyta</taxon>
        <taxon>Tracheophyta</taxon>
        <taxon>Spermatophyta</taxon>
        <taxon>Pinopsida</taxon>
        <taxon>Pinidae</taxon>
        <taxon>Conifers II</taxon>
        <taxon>Cupressales</taxon>
        <taxon>Taxaceae</taxon>
        <taxon>Taxus</taxon>
    </lineage>
</organism>
<comment type="caution">
    <text evidence="1">The sequence shown here is derived from an EMBL/GenBank/DDBJ whole genome shotgun (WGS) entry which is preliminary data.</text>
</comment>
<name>A0AA38FNM3_TAXCH</name>
<dbReference type="Proteomes" id="UP000824469">
    <property type="component" value="Unassembled WGS sequence"/>
</dbReference>
<evidence type="ECO:0000313" key="1">
    <source>
        <dbReference type="EMBL" id="KAH9307675.1"/>
    </source>
</evidence>
<evidence type="ECO:0000313" key="2">
    <source>
        <dbReference type="Proteomes" id="UP000824469"/>
    </source>
</evidence>
<keyword evidence="2" id="KW-1185">Reference proteome</keyword>
<sequence>TCAAVNGTCPVKVCLRAVLYLRWFLKSGFVQRVRKFEFWNGRKYSEIQKKREGFEPDLAGFVNHGIDCVDK</sequence>
<accession>A0AA38FNM3</accession>
<feature type="non-terminal residue" evidence="1">
    <location>
        <position position="1"/>
    </location>
</feature>
<feature type="non-terminal residue" evidence="1">
    <location>
        <position position="71"/>
    </location>
</feature>
<reference evidence="1 2" key="1">
    <citation type="journal article" date="2021" name="Nat. Plants">
        <title>The Taxus genome provides insights into paclitaxel biosynthesis.</title>
        <authorList>
            <person name="Xiong X."/>
            <person name="Gou J."/>
            <person name="Liao Q."/>
            <person name="Li Y."/>
            <person name="Zhou Q."/>
            <person name="Bi G."/>
            <person name="Li C."/>
            <person name="Du R."/>
            <person name="Wang X."/>
            <person name="Sun T."/>
            <person name="Guo L."/>
            <person name="Liang H."/>
            <person name="Lu P."/>
            <person name="Wu Y."/>
            <person name="Zhang Z."/>
            <person name="Ro D.K."/>
            <person name="Shang Y."/>
            <person name="Huang S."/>
            <person name="Yan J."/>
        </authorList>
    </citation>
    <scope>NUCLEOTIDE SEQUENCE [LARGE SCALE GENOMIC DNA]</scope>
    <source>
        <strain evidence="1">Ta-2019</strain>
    </source>
</reference>
<dbReference type="EMBL" id="JAHRHJ020000007">
    <property type="protein sequence ID" value="KAH9307675.1"/>
    <property type="molecule type" value="Genomic_DNA"/>
</dbReference>
<protein>
    <submittedName>
        <fullName evidence="1">Uncharacterized protein</fullName>
    </submittedName>
</protein>
<gene>
    <name evidence="1" type="ORF">KI387_035586</name>
</gene>